<reference evidence="5 6" key="1">
    <citation type="submission" date="2013-03" db="EMBL/GenBank/DDBJ databases">
        <title>The Genome Sequence of Capronia epimyces CBS 606.96.</title>
        <authorList>
            <consortium name="The Broad Institute Genomics Platform"/>
            <person name="Cuomo C."/>
            <person name="de Hoog S."/>
            <person name="Gorbushina A."/>
            <person name="Walker B."/>
            <person name="Young S.K."/>
            <person name="Zeng Q."/>
            <person name="Gargeya S."/>
            <person name="Fitzgerald M."/>
            <person name="Haas B."/>
            <person name="Abouelleil A."/>
            <person name="Allen A.W."/>
            <person name="Alvarado L."/>
            <person name="Arachchi H.M."/>
            <person name="Berlin A.M."/>
            <person name="Chapman S.B."/>
            <person name="Gainer-Dewar J."/>
            <person name="Goldberg J."/>
            <person name="Griggs A."/>
            <person name="Gujja S."/>
            <person name="Hansen M."/>
            <person name="Howarth C."/>
            <person name="Imamovic A."/>
            <person name="Ireland A."/>
            <person name="Larimer J."/>
            <person name="McCowan C."/>
            <person name="Murphy C."/>
            <person name="Pearson M."/>
            <person name="Poon T.W."/>
            <person name="Priest M."/>
            <person name="Roberts A."/>
            <person name="Saif S."/>
            <person name="Shea T."/>
            <person name="Sisk P."/>
            <person name="Sykes S."/>
            <person name="Wortman J."/>
            <person name="Nusbaum C."/>
            <person name="Birren B."/>
        </authorList>
    </citation>
    <scope>NUCLEOTIDE SEQUENCE [LARGE SCALE GENOMIC DNA]</scope>
    <source>
        <strain evidence="5 6">CBS 606.96</strain>
    </source>
</reference>
<proteinExistence type="inferred from homology"/>
<dbReference type="STRING" id="1182542.W9XQD0"/>
<dbReference type="Pfam" id="PF03328">
    <property type="entry name" value="HpcH_HpaI"/>
    <property type="match status" value="1"/>
</dbReference>
<feature type="domain" description="HpcH/HpaI aldolase/citrate lyase" evidence="4">
    <location>
        <begin position="39"/>
        <end position="251"/>
    </location>
</feature>
<gene>
    <name evidence="5" type="ORF">A1O3_07809</name>
</gene>
<protein>
    <recommendedName>
        <fullName evidence="4">HpcH/HpaI aldolase/citrate lyase domain-containing protein</fullName>
    </recommendedName>
</protein>
<evidence type="ECO:0000256" key="3">
    <source>
        <dbReference type="ARBA" id="ARBA00023239"/>
    </source>
</evidence>
<evidence type="ECO:0000259" key="4">
    <source>
        <dbReference type="Pfam" id="PF03328"/>
    </source>
</evidence>
<dbReference type="AlphaFoldDB" id="W9XQD0"/>
<dbReference type="GeneID" id="19171904"/>
<keyword evidence="6" id="KW-1185">Reference proteome</keyword>
<comment type="similarity">
    <text evidence="1">Belongs to the HpcH/HpaI aldolase family.</text>
</comment>
<evidence type="ECO:0000313" key="6">
    <source>
        <dbReference type="Proteomes" id="UP000019478"/>
    </source>
</evidence>
<dbReference type="eggNOG" id="ENOG502QR7H">
    <property type="taxonomic scope" value="Eukaryota"/>
</dbReference>
<organism evidence="5 6">
    <name type="scientific">Capronia epimyces CBS 606.96</name>
    <dbReference type="NCBI Taxonomy" id="1182542"/>
    <lineage>
        <taxon>Eukaryota</taxon>
        <taxon>Fungi</taxon>
        <taxon>Dikarya</taxon>
        <taxon>Ascomycota</taxon>
        <taxon>Pezizomycotina</taxon>
        <taxon>Eurotiomycetes</taxon>
        <taxon>Chaetothyriomycetidae</taxon>
        <taxon>Chaetothyriales</taxon>
        <taxon>Herpotrichiellaceae</taxon>
        <taxon>Capronia</taxon>
    </lineage>
</organism>
<evidence type="ECO:0000256" key="1">
    <source>
        <dbReference type="ARBA" id="ARBA00005568"/>
    </source>
</evidence>
<dbReference type="RefSeq" id="XP_007736104.1">
    <property type="nucleotide sequence ID" value="XM_007737914.1"/>
</dbReference>
<dbReference type="PANTHER" id="PTHR30502">
    <property type="entry name" value="2-KETO-3-DEOXY-L-RHAMNONATE ALDOLASE"/>
    <property type="match status" value="1"/>
</dbReference>
<evidence type="ECO:0000256" key="2">
    <source>
        <dbReference type="ARBA" id="ARBA00022723"/>
    </source>
</evidence>
<dbReference type="EMBL" id="AMGY01000007">
    <property type="protein sequence ID" value="EXJ79530.1"/>
    <property type="molecule type" value="Genomic_DNA"/>
</dbReference>
<dbReference type="Gene3D" id="3.20.20.60">
    <property type="entry name" value="Phosphoenolpyruvate-binding domains"/>
    <property type="match status" value="1"/>
</dbReference>
<dbReference type="GO" id="GO:0016832">
    <property type="term" value="F:aldehyde-lyase activity"/>
    <property type="evidence" value="ECO:0007669"/>
    <property type="project" value="TreeGrafter"/>
</dbReference>
<sequence length="275" mass="29432">MSIVSTSGKTRLRAALERAAAGGRPCIGQWMEFPGFSLSRTIAALGEDWVLIDCEHGNIADADMYLAVAAIASAGASPIVRVPASEPWLFKRALDCGAHGLLIPMCETREQAEMIANACRYPNAQNGGEGFRGAGAMFAPAYFQQDGRAYIQHANENITVIVQIETKKAVENVEEIAAVEGIDGLFVGPNDLAASMGFFPLDHGKHDEVQEATARVLAVGKKAGKFVGHFAESAAFRINQGFDFVNCGADIVAITSWMSSEMGKLAKLVKDKEHN</sequence>
<name>W9XQD0_9EURO</name>
<dbReference type="GO" id="GO:0005737">
    <property type="term" value="C:cytoplasm"/>
    <property type="evidence" value="ECO:0007669"/>
    <property type="project" value="TreeGrafter"/>
</dbReference>
<dbReference type="HOGENOM" id="CLU_059964_3_1_1"/>
<evidence type="ECO:0000313" key="5">
    <source>
        <dbReference type="EMBL" id="EXJ79530.1"/>
    </source>
</evidence>
<dbReference type="InterPro" id="IPR005000">
    <property type="entry name" value="Aldolase/citrate-lyase_domain"/>
</dbReference>
<dbReference type="InterPro" id="IPR015813">
    <property type="entry name" value="Pyrv/PenolPyrv_kinase-like_dom"/>
</dbReference>
<dbReference type="Proteomes" id="UP000019478">
    <property type="component" value="Unassembled WGS sequence"/>
</dbReference>
<dbReference type="PANTHER" id="PTHR30502:SF0">
    <property type="entry name" value="PHOSPHOENOLPYRUVATE CARBOXYLASE FAMILY PROTEIN"/>
    <property type="match status" value="1"/>
</dbReference>
<dbReference type="InterPro" id="IPR040442">
    <property type="entry name" value="Pyrv_kinase-like_dom_sf"/>
</dbReference>
<dbReference type="InterPro" id="IPR050251">
    <property type="entry name" value="HpcH-HpaI_aldolase"/>
</dbReference>
<dbReference type="SUPFAM" id="SSF51621">
    <property type="entry name" value="Phosphoenolpyruvate/pyruvate domain"/>
    <property type="match status" value="1"/>
</dbReference>
<accession>W9XQD0</accession>
<dbReference type="OrthoDB" id="1621678at2759"/>
<keyword evidence="3" id="KW-0456">Lyase</keyword>
<dbReference type="GO" id="GO:0046872">
    <property type="term" value="F:metal ion binding"/>
    <property type="evidence" value="ECO:0007669"/>
    <property type="project" value="UniProtKB-KW"/>
</dbReference>
<comment type="caution">
    <text evidence="5">The sequence shown here is derived from an EMBL/GenBank/DDBJ whole genome shotgun (WGS) entry which is preliminary data.</text>
</comment>
<keyword evidence="2" id="KW-0479">Metal-binding</keyword>